<gene>
    <name evidence="1" type="ORF">SLS62_009419</name>
</gene>
<dbReference type="EMBL" id="JAKJXP020000099">
    <property type="protein sequence ID" value="KAK7746203.1"/>
    <property type="molecule type" value="Genomic_DNA"/>
</dbReference>
<organism evidence="1 2">
    <name type="scientific">Diatrype stigma</name>
    <dbReference type="NCBI Taxonomy" id="117547"/>
    <lineage>
        <taxon>Eukaryota</taxon>
        <taxon>Fungi</taxon>
        <taxon>Dikarya</taxon>
        <taxon>Ascomycota</taxon>
        <taxon>Pezizomycotina</taxon>
        <taxon>Sordariomycetes</taxon>
        <taxon>Xylariomycetidae</taxon>
        <taxon>Xylariales</taxon>
        <taxon>Diatrypaceae</taxon>
        <taxon>Diatrype</taxon>
    </lineage>
</organism>
<sequence>MPDPEAVLDQQKRLNWRPFHMRPMVWSTPYRFHELLDLMHGDYPAALNDIFQGLKHNRDPVRSEALMKQANMIILKITTEVHWHSTNQYDEMFVPEDSALGVSATASFYQTAVSSACAKKRHTDSLAAAAAKPSLPCRPADPVEHDDLLTEEAKSNLDFHKFHDLSNDRRLQSREMSMMDDQAYYDILDLLNKKT</sequence>
<comment type="caution">
    <text evidence="1">The sequence shown here is derived from an EMBL/GenBank/DDBJ whole genome shotgun (WGS) entry which is preliminary data.</text>
</comment>
<protein>
    <submittedName>
        <fullName evidence="1">Uncharacterized protein</fullName>
    </submittedName>
</protein>
<proteinExistence type="predicted"/>
<accession>A0AAN9UEG4</accession>
<keyword evidence="2" id="KW-1185">Reference proteome</keyword>
<reference evidence="1 2" key="1">
    <citation type="submission" date="2024-02" db="EMBL/GenBank/DDBJ databases">
        <title>De novo assembly and annotation of 12 fungi associated with fruit tree decline syndrome in Ontario, Canada.</title>
        <authorList>
            <person name="Sulman M."/>
            <person name="Ellouze W."/>
            <person name="Ilyukhin E."/>
        </authorList>
    </citation>
    <scope>NUCLEOTIDE SEQUENCE [LARGE SCALE GENOMIC DNA]</scope>
    <source>
        <strain evidence="1 2">M11/M66-122</strain>
    </source>
</reference>
<dbReference type="Proteomes" id="UP001320420">
    <property type="component" value="Unassembled WGS sequence"/>
</dbReference>
<evidence type="ECO:0000313" key="2">
    <source>
        <dbReference type="Proteomes" id="UP001320420"/>
    </source>
</evidence>
<name>A0AAN9UEG4_9PEZI</name>
<evidence type="ECO:0000313" key="1">
    <source>
        <dbReference type="EMBL" id="KAK7746203.1"/>
    </source>
</evidence>
<dbReference type="AlphaFoldDB" id="A0AAN9UEG4"/>